<dbReference type="AlphaFoldDB" id="A0A1I6DLS4"/>
<dbReference type="RefSeq" id="WP_177320356.1">
    <property type="nucleotide sequence ID" value="NZ_FOYL01000002.1"/>
</dbReference>
<reference evidence="4" key="1">
    <citation type="submission" date="2016-10" db="EMBL/GenBank/DDBJ databases">
        <authorList>
            <person name="Varghese N."/>
            <person name="Submissions S."/>
        </authorList>
    </citation>
    <scope>NUCLEOTIDE SEQUENCE [LARGE SCALE GENOMIC DNA]</scope>
    <source>
        <strain evidence="4">DSM 44232</strain>
    </source>
</reference>
<evidence type="ECO:0000259" key="2">
    <source>
        <dbReference type="PROSITE" id="PS51664"/>
    </source>
</evidence>
<feature type="region of interest" description="Disordered" evidence="1">
    <location>
        <begin position="83"/>
        <end position="107"/>
    </location>
</feature>
<feature type="domain" description="YcaO" evidence="2">
    <location>
        <begin position="148"/>
        <end position="508"/>
    </location>
</feature>
<keyword evidence="3" id="KW-0689">Ribosomal protein</keyword>
<dbReference type="PANTHER" id="PTHR37809:SF1">
    <property type="entry name" value="RIBOSOMAL PROTEIN S12 METHYLTHIOTRANSFERASE ACCESSORY FACTOR YCAO"/>
    <property type="match status" value="1"/>
</dbReference>
<dbReference type="InterPro" id="IPR027624">
    <property type="entry name" value="TOMM_cyclo_SagD"/>
</dbReference>
<dbReference type="PANTHER" id="PTHR37809">
    <property type="entry name" value="RIBOSOMAL PROTEIN S12 METHYLTHIOTRANSFERASE ACCESSORY FACTOR YCAO"/>
    <property type="match status" value="1"/>
</dbReference>
<keyword evidence="4" id="KW-1185">Reference proteome</keyword>
<evidence type="ECO:0000313" key="3">
    <source>
        <dbReference type="EMBL" id="SFR06415.1"/>
    </source>
</evidence>
<keyword evidence="3" id="KW-0808">Transferase</keyword>
<dbReference type="PROSITE" id="PS51664">
    <property type="entry name" value="YCAO"/>
    <property type="match status" value="1"/>
</dbReference>
<evidence type="ECO:0000256" key="1">
    <source>
        <dbReference type="SAM" id="MobiDB-lite"/>
    </source>
</evidence>
<accession>A0A1I6DLS4</accession>
<protein>
    <submittedName>
        <fullName evidence="3">Ribosomal protein S12 methylthiotransferase accessory factor</fullName>
    </submittedName>
</protein>
<dbReference type="STRING" id="84724.SAMN04488564_1021003"/>
<dbReference type="Proteomes" id="UP000198583">
    <property type="component" value="Unassembled WGS sequence"/>
</dbReference>
<name>A0A1I6DLS4_9PSEU</name>
<gene>
    <name evidence="3" type="ORF">SAMN04488564_1021003</name>
</gene>
<dbReference type="EMBL" id="FOYL01000002">
    <property type="protein sequence ID" value="SFR06415.1"/>
    <property type="molecule type" value="Genomic_DNA"/>
</dbReference>
<dbReference type="Pfam" id="PF02624">
    <property type="entry name" value="YcaO"/>
    <property type="match status" value="1"/>
</dbReference>
<evidence type="ECO:0000313" key="4">
    <source>
        <dbReference type="Proteomes" id="UP000198583"/>
    </source>
</evidence>
<dbReference type="InterPro" id="IPR003776">
    <property type="entry name" value="YcaO-like_dom"/>
</dbReference>
<keyword evidence="3" id="KW-0687">Ribonucleoprotein</keyword>
<dbReference type="GO" id="GO:0005840">
    <property type="term" value="C:ribosome"/>
    <property type="evidence" value="ECO:0007669"/>
    <property type="project" value="UniProtKB-KW"/>
</dbReference>
<dbReference type="Gene3D" id="3.30.1330.230">
    <property type="match status" value="1"/>
</dbReference>
<dbReference type="NCBIfam" id="TIGR03604">
    <property type="entry name" value="TOMM_cyclo_SagD"/>
    <property type="match status" value="1"/>
</dbReference>
<sequence length="508" mass="55885">MIRVDGGLTLIGPTTNVCVDCAENARLATARAPRQNLRLKGLIAPAFQPLVAALQGQERDTVIAIRTDLGLVSTHRITPGNCCSPEPVSHKDTSTPAGELRTPNDKTTVDGLKDAVVDFRHGPVTALFRTGNLPLATVTAELDSHTAGYGRTTSFEEAERVAIFEAIERLNGMRPRVPSTLEASFAELGPDQALDPERLGLNDFGNTYHPDLRIRWTPGWSYTRRKPIQVPEQVAYWGAHTPPEQRFLHETSNGCGLGNSLTEAVLHGLFEVAERDAFLMAWYAQTPLRKIKLPNEPLLHHLTDRLAELGYELLFLDATNDLGIPAVLSLARARRSDLPQAFFAAGASPDPTKAMRSAAVEVAVDVEAFADRARENPENYQRERLLSLLHDPTQVRSMDDHVAVNTLPEAKTRYASLVSDEPPQALNNQPRHTDLKELLDHYTEDLKAKGLELIAVDQSDPHTANTLGLHSAKVIVPGTLPMTFGHLHRRTRGLPRLDLQAGHPHPFP</sequence>
<dbReference type="GO" id="GO:0016740">
    <property type="term" value="F:transferase activity"/>
    <property type="evidence" value="ECO:0007669"/>
    <property type="project" value="UniProtKB-KW"/>
</dbReference>
<organism evidence="3 4">
    <name type="scientific">Lentzea waywayandensis</name>
    <dbReference type="NCBI Taxonomy" id="84724"/>
    <lineage>
        <taxon>Bacteria</taxon>
        <taxon>Bacillati</taxon>
        <taxon>Actinomycetota</taxon>
        <taxon>Actinomycetes</taxon>
        <taxon>Pseudonocardiales</taxon>
        <taxon>Pseudonocardiaceae</taxon>
        <taxon>Lentzea</taxon>
    </lineage>
</organism>
<proteinExistence type="predicted"/>